<dbReference type="EMBL" id="JAWWNJ010000141">
    <property type="protein sequence ID" value="KAK6984115.1"/>
    <property type="molecule type" value="Genomic_DNA"/>
</dbReference>
<feature type="compositionally biased region" description="Basic residues" evidence="1">
    <location>
        <begin position="312"/>
        <end position="321"/>
    </location>
</feature>
<feature type="compositionally biased region" description="Low complexity" evidence="1">
    <location>
        <begin position="334"/>
        <end position="351"/>
    </location>
</feature>
<evidence type="ECO:0000256" key="1">
    <source>
        <dbReference type="SAM" id="MobiDB-lite"/>
    </source>
</evidence>
<feature type="compositionally biased region" description="Polar residues" evidence="1">
    <location>
        <begin position="322"/>
        <end position="332"/>
    </location>
</feature>
<feature type="region of interest" description="Disordered" evidence="1">
    <location>
        <begin position="306"/>
        <end position="368"/>
    </location>
</feature>
<accession>A0AAV9ZIM9</accession>
<gene>
    <name evidence="2" type="ORF">R3P38DRAFT_2806886</name>
</gene>
<sequence>MSILWMSSGSRGGFAQWASAASGSTTQWASRRAQPRAAVGVEGGKPQPSGPAPAKVPQTIYLLKNKQTNTQICVNDINLTEFALLNSTGNRTNTFDRSHLTEEHKQRTKTYWLDSSLFHDSEPTNFHCVALEFAAPIHIINQRPPTANGGHWWPPVTFLVVYYSDELLRTERLEESIFFAILDGVIGVTLVVAGAGSGVDVVERSDEVLGTVYGFVVSRFMLILDSFLSGPDAGGSAGDSDTDLDNLIWNTEQEAQLPGKSEGPFAKVWAAERGSLEDLTEEHGDSWTDTLQKLADERACPKITIATPSGRGARRAAKYKTHYQQPESSPVQISAFASSADDSGSAYGDSSESGEDSPVLAPSTEWRQQNVPLRYSNQDTSPNNQQPNGLQHKGSEALADFRANVFLHNAPLEEQMRRLPRVLVNSIDRLLHERGHLNHIVGQPLLVITPEISRNHIQL</sequence>
<evidence type="ECO:0000313" key="3">
    <source>
        <dbReference type="Proteomes" id="UP001362999"/>
    </source>
</evidence>
<proteinExistence type="predicted"/>
<comment type="caution">
    <text evidence="2">The sequence shown here is derived from an EMBL/GenBank/DDBJ whole genome shotgun (WGS) entry which is preliminary data.</text>
</comment>
<evidence type="ECO:0000313" key="2">
    <source>
        <dbReference type="EMBL" id="KAK6984115.1"/>
    </source>
</evidence>
<keyword evidence="3" id="KW-1185">Reference proteome</keyword>
<dbReference type="AlphaFoldDB" id="A0AAV9ZIM9"/>
<reference evidence="2 3" key="1">
    <citation type="journal article" date="2024" name="J Genomics">
        <title>Draft genome sequencing and assembly of Favolaschia claudopus CIRM-BRFM 2984 isolated from oak limbs.</title>
        <authorList>
            <person name="Navarro D."/>
            <person name="Drula E."/>
            <person name="Chaduli D."/>
            <person name="Cazenave R."/>
            <person name="Ahrendt S."/>
            <person name="Wang J."/>
            <person name="Lipzen A."/>
            <person name="Daum C."/>
            <person name="Barry K."/>
            <person name="Grigoriev I.V."/>
            <person name="Favel A."/>
            <person name="Rosso M.N."/>
            <person name="Martin F."/>
        </authorList>
    </citation>
    <scope>NUCLEOTIDE SEQUENCE [LARGE SCALE GENOMIC DNA]</scope>
    <source>
        <strain evidence="2 3">CIRM-BRFM 2984</strain>
    </source>
</reference>
<feature type="region of interest" description="Disordered" evidence="1">
    <location>
        <begin position="26"/>
        <end position="54"/>
    </location>
</feature>
<dbReference type="Proteomes" id="UP001362999">
    <property type="component" value="Unassembled WGS sequence"/>
</dbReference>
<organism evidence="2 3">
    <name type="scientific">Favolaschia claudopus</name>
    <dbReference type="NCBI Taxonomy" id="2862362"/>
    <lineage>
        <taxon>Eukaryota</taxon>
        <taxon>Fungi</taxon>
        <taxon>Dikarya</taxon>
        <taxon>Basidiomycota</taxon>
        <taxon>Agaricomycotina</taxon>
        <taxon>Agaricomycetes</taxon>
        <taxon>Agaricomycetidae</taxon>
        <taxon>Agaricales</taxon>
        <taxon>Marasmiineae</taxon>
        <taxon>Mycenaceae</taxon>
        <taxon>Favolaschia</taxon>
    </lineage>
</organism>
<protein>
    <submittedName>
        <fullName evidence="2">Uncharacterized protein</fullName>
    </submittedName>
</protein>
<name>A0AAV9ZIM9_9AGAR</name>